<evidence type="ECO:0000313" key="7">
    <source>
        <dbReference type="RefSeq" id="XP_016935733.4"/>
    </source>
</evidence>
<dbReference type="SMART" id="SM00020">
    <property type="entry name" value="Tryp_SPc"/>
    <property type="match status" value="1"/>
</dbReference>
<feature type="signal peptide" evidence="4">
    <location>
        <begin position="1"/>
        <end position="21"/>
    </location>
</feature>
<dbReference type="Gene3D" id="2.40.10.10">
    <property type="entry name" value="Trypsin-like serine proteases"/>
    <property type="match status" value="2"/>
</dbReference>
<proteinExistence type="inferred from homology"/>
<dbReference type="Pfam" id="PF00089">
    <property type="entry name" value="Trypsin"/>
    <property type="match status" value="1"/>
</dbReference>
<sequence length="351" mass="40113">MFFALKVCFLFLIQAFFLAHSAPNDCQPDEKYIRLDQCPHVYNTEMTGLMRREYGIDYFQYLGPQKICCPKPGNELPNTYICGRSPAGYRIARGQETSPNEFPWMAMLLYMNNTSMEIIPSCAGSLINNRYVLTAAHCLSNMPDALTLKSVRLGEHNIWETPFNRWECSDRSLRCAVPHIDVDVEKSFVHGRYKKGAQRLMQHDIALLRLKMPVRFSKGIRAICLLRDHPALTNARLEIAGWGKMENGWFSEVLRRGDVTEVHPNRCSEMFLHLQFNFKTQICARGRNDVDTCSGDSGGPLMATMKGYHTEFVYQVGITSFGHSTCGTIGYPAVYTKTKAFFNWIVRRMKA</sequence>
<evidence type="ECO:0000256" key="3">
    <source>
        <dbReference type="RuleBase" id="RU363034"/>
    </source>
</evidence>
<dbReference type="PROSITE" id="PS00134">
    <property type="entry name" value="TRYPSIN_HIS"/>
    <property type="match status" value="1"/>
</dbReference>
<dbReference type="PROSITE" id="PS00135">
    <property type="entry name" value="TRYPSIN_SER"/>
    <property type="match status" value="1"/>
</dbReference>
<dbReference type="GeneID" id="108014203"/>
<dbReference type="InterPro" id="IPR018114">
    <property type="entry name" value="TRYPSIN_HIS"/>
</dbReference>
<dbReference type="InterPro" id="IPR051487">
    <property type="entry name" value="Ser/Thr_Proteases_Immune/Dev"/>
</dbReference>
<keyword evidence="1" id="KW-1015">Disulfide bond</keyword>
<keyword evidence="4" id="KW-0732">Signal</keyword>
<keyword evidence="3" id="KW-0645">Protease</keyword>
<accession>A0AB39ZHL3</accession>
<dbReference type="PROSITE" id="PS50240">
    <property type="entry name" value="TRYPSIN_DOM"/>
    <property type="match status" value="1"/>
</dbReference>
<dbReference type="InterPro" id="IPR001254">
    <property type="entry name" value="Trypsin_dom"/>
</dbReference>
<name>A0AB39ZHL3_DROSZ</name>
<evidence type="ECO:0000256" key="2">
    <source>
        <dbReference type="ARBA" id="ARBA00024195"/>
    </source>
</evidence>
<protein>
    <submittedName>
        <fullName evidence="7">Spaetzle-processing enzyme-like</fullName>
    </submittedName>
</protein>
<comment type="similarity">
    <text evidence="2">Belongs to the peptidase S1 family. CLIP subfamily.</text>
</comment>
<dbReference type="InterPro" id="IPR033116">
    <property type="entry name" value="TRYPSIN_SER"/>
</dbReference>
<keyword evidence="3" id="KW-0720">Serine protease</keyword>
<dbReference type="InterPro" id="IPR001314">
    <property type="entry name" value="Peptidase_S1A"/>
</dbReference>
<dbReference type="RefSeq" id="XP_016935733.4">
    <property type="nucleotide sequence ID" value="XM_017080244.4"/>
</dbReference>
<reference evidence="7" key="1">
    <citation type="submission" date="2025-08" db="UniProtKB">
        <authorList>
            <consortium name="RefSeq"/>
        </authorList>
    </citation>
    <scope>IDENTIFICATION</scope>
</reference>
<keyword evidence="6" id="KW-1185">Reference proteome</keyword>
<dbReference type="CDD" id="cd00190">
    <property type="entry name" value="Tryp_SPc"/>
    <property type="match status" value="1"/>
</dbReference>
<evidence type="ECO:0000313" key="6">
    <source>
        <dbReference type="Proteomes" id="UP001652628"/>
    </source>
</evidence>
<organism evidence="6 7">
    <name type="scientific">Drosophila suzukii</name>
    <name type="common">Spotted-wing drosophila fruit fly</name>
    <dbReference type="NCBI Taxonomy" id="28584"/>
    <lineage>
        <taxon>Eukaryota</taxon>
        <taxon>Metazoa</taxon>
        <taxon>Ecdysozoa</taxon>
        <taxon>Arthropoda</taxon>
        <taxon>Hexapoda</taxon>
        <taxon>Insecta</taxon>
        <taxon>Pterygota</taxon>
        <taxon>Neoptera</taxon>
        <taxon>Endopterygota</taxon>
        <taxon>Diptera</taxon>
        <taxon>Brachycera</taxon>
        <taxon>Muscomorpha</taxon>
        <taxon>Ephydroidea</taxon>
        <taxon>Drosophilidae</taxon>
        <taxon>Drosophila</taxon>
        <taxon>Sophophora</taxon>
    </lineage>
</organism>
<dbReference type="GO" id="GO:0004252">
    <property type="term" value="F:serine-type endopeptidase activity"/>
    <property type="evidence" value="ECO:0007669"/>
    <property type="project" value="InterPro"/>
</dbReference>
<evidence type="ECO:0000256" key="1">
    <source>
        <dbReference type="ARBA" id="ARBA00023157"/>
    </source>
</evidence>
<keyword evidence="3" id="KW-0378">Hydrolase</keyword>
<dbReference type="AlphaFoldDB" id="A0AB39ZHL3"/>
<gene>
    <name evidence="7" type="primary">LOC108014203</name>
</gene>
<dbReference type="GO" id="GO:0006508">
    <property type="term" value="P:proteolysis"/>
    <property type="evidence" value="ECO:0007669"/>
    <property type="project" value="UniProtKB-KW"/>
</dbReference>
<dbReference type="PANTHER" id="PTHR24256">
    <property type="entry name" value="TRYPTASE-RELATED"/>
    <property type="match status" value="1"/>
</dbReference>
<dbReference type="Proteomes" id="UP001652628">
    <property type="component" value="Chromosome 3"/>
</dbReference>
<dbReference type="InterPro" id="IPR043504">
    <property type="entry name" value="Peptidase_S1_PA_chymotrypsin"/>
</dbReference>
<feature type="domain" description="Peptidase S1" evidence="5">
    <location>
        <begin position="91"/>
        <end position="350"/>
    </location>
</feature>
<evidence type="ECO:0000259" key="5">
    <source>
        <dbReference type="PROSITE" id="PS50240"/>
    </source>
</evidence>
<evidence type="ECO:0000256" key="4">
    <source>
        <dbReference type="SAM" id="SignalP"/>
    </source>
</evidence>
<dbReference type="InterPro" id="IPR009003">
    <property type="entry name" value="Peptidase_S1_PA"/>
</dbReference>
<dbReference type="PRINTS" id="PR00722">
    <property type="entry name" value="CHYMOTRYPSIN"/>
</dbReference>
<dbReference type="SUPFAM" id="SSF50494">
    <property type="entry name" value="Trypsin-like serine proteases"/>
    <property type="match status" value="1"/>
</dbReference>
<dbReference type="GO" id="GO:0046872">
    <property type="term" value="F:metal ion binding"/>
    <property type="evidence" value="ECO:0007669"/>
    <property type="project" value="UniProtKB-KW"/>
</dbReference>
<feature type="chain" id="PRO_5046253558" evidence="4">
    <location>
        <begin position="22"/>
        <end position="351"/>
    </location>
</feature>